<protein>
    <submittedName>
        <fullName evidence="6">Taurine ABC transporter substrate-binding protein</fullName>
    </submittedName>
</protein>
<sequence length="327" mass="34172">MKTRSRLLLAAAGLALAAGPAMAETVIIGMFGNPTPMQAARAEKKFEAATGWDIEWRVFGAGTEVIAAMASGDVQLSELGSSPLAIAASQGVDLQAFMIAHGLGTAESLIAKQDSGIAKLEDVKGKRIAVPIGSTAHYSLMGALAHAGIAETEVTIINLPADQIAAAWDSGQVDAAFVWEPVQNQILQTGTFIIGADQTAQWGYPTFDAWVVNRSFAEANADKLVAFAKVIDEANKEYLADPAAWTPDSEKVKTIAEITGAAPDQVPAILKGFTFIPLADQLSETWMGGAAATMKNTAEFLVKAGRIDAAADDYSGFVTTSIAEAAK</sequence>
<dbReference type="InterPro" id="IPR015168">
    <property type="entry name" value="SsuA/THI5"/>
</dbReference>
<dbReference type="InterPro" id="IPR010068">
    <property type="entry name" value="Peri-bd_TauA"/>
</dbReference>
<dbReference type="Gene3D" id="3.40.190.10">
    <property type="entry name" value="Periplasmic binding protein-like II"/>
    <property type="match status" value="2"/>
</dbReference>
<comment type="caution">
    <text evidence="6">The sequence shown here is derived from an EMBL/GenBank/DDBJ whole genome shotgun (WGS) entry which is preliminary data.</text>
</comment>
<comment type="similarity">
    <text evidence="2">Belongs to the bacterial solute-binding protein SsuA/TauA family.</text>
</comment>
<comment type="subcellular location">
    <subcellularLocation>
        <location evidence="1">Periplasm</location>
    </subcellularLocation>
</comment>
<dbReference type="InterPro" id="IPR001638">
    <property type="entry name" value="Solute-binding_3/MltF_N"/>
</dbReference>
<keyword evidence="7" id="KW-1185">Reference proteome</keyword>
<gene>
    <name evidence="6" type="primary">tauA</name>
    <name evidence="6" type="ORF">ACFOD6_13680</name>
</gene>
<dbReference type="Pfam" id="PF09084">
    <property type="entry name" value="NMT1"/>
    <property type="match status" value="1"/>
</dbReference>
<feature type="domain" description="Solute-binding protein family 3/N-terminal" evidence="5">
    <location>
        <begin position="25"/>
        <end position="242"/>
    </location>
</feature>
<dbReference type="Proteomes" id="UP001595445">
    <property type="component" value="Unassembled WGS sequence"/>
</dbReference>
<feature type="chain" id="PRO_5046044750" evidence="4">
    <location>
        <begin position="24"/>
        <end position="327"/>
    </location>
</feature>
<keyword evidence="3 4" id="KW-0732">Signal</keyword>
<reference evidence="7" key="1">
    <citation type="journal article" date="2019" name="Int. J. Syst. Evol. Microbiol.">
        <title>The Global Catalogue of Microorganisms (GCM) 10K type strain sequencing project: providing services to taxonomists for standard genome sequencing and annotation.</title>
        <authorList>
            <consortium name="The Broad Institute Genomics Platform"/>
            <consortium name="The Broad Institute Genome Sequencing Center for Infectious Disease"/>
            <person name="Wu L."/>
            <person name="Ma J."/>
        </authorList>
    </citation>
    <scope>NUCLEOTIDE SEQUENCE [LARGE SCALE GENOMIC DNA]</scope>
    <source>
        <strain evidence="7">KCTC 62102</strain>
    </source>
</reference>
<feature type="signal peptide" evidence="4">
    <location>
        <begin position="1"/>
        <end position="23"/>
    </location>
</feature>
<dbReference type="SMART" id="SM00062">
    <property type="entry name" value="PBPb"/>
    <property type="match status" value="1"/>
</dbReference>
<name>A0ABV7DVD9_9RHOB</name>
<evidence type="ECO:0000256" key="1">
    <source>
        <dbReference type="ARBA" id="ARBA00004418"/>
    </source>
</evidence>
<evidence type="ECO:0000259" key="5">
    <source>
        <dbReference type="SMART" id="SM00062"/>
    </source>
</evidence>
<dbReference type="SUPFAM" id="SSF53850">
    <property type="entry name" value="Periplasmic binding protein-like II"/>
    <property type="match status" value="1"/>
</dbReference>
<dbReference type="PANTHER" id="PTHR30024">
    <property type="entry name" value="ALIPHATIC SULFONATES-BINDING PROTEIN-RELATED"/>
    <property type="match status" value="1"/>
</dbReference>
<accession>A0ABV7DVD9</accession>
<dbReference type="PANTHER" id="PTHR30024:SF47">
    <property type="entry name" value="TAURINE-BINDING PERIPLASMIC PROTEIN"/>
    <property type="match status" value="1"/>
</dbReference>
<proteinExistence type="inferred from homology"/>
<dbReference type="NCBIfam" id="TIGR01729">
    <property type="entry name" value="taurine_ABC_bnd"/>
    <property type="match status" value="1"/>
</dbReference>
<evidence type="ECO:0000313" key="6">
    <source>
        <dbReference type="EMBL" id="MFC3087097.1"/>
    </source>
</evidence>
<organism evidence="6 7">
    <name type="scientific">Tabrizicola soli</name>
    <dbReference type="NCBI Taxonomy" id="2185115"/>
    <lineage>
        <taxon>Bacteria</taxon>
        <taxon>Pseudomonadati</taxon>
        <taxon>Pseudomonadota</taxon>
        <taxon>Alphaproteobacteria</taxon>
        <taxon>Rhodobacterales</taxon>
        <taxon>Paracoccaceae</taxon>
        <taxon>Tabrizicola</taxon>
    </lineage>
</organism>
<evidence type="ECO:0000256" key="3">
    <source>
        <dbReference type="ARBA" id="ARBA00022729"/>
    </source>
</evidence>
<evidence type="ECO:0000256" key="4">
    <source>
        <dbReference type="SAM" id="SignalP"/>
    </source>
</evidence>
<dbReference type="RefSeq" id="WP_197643026.1">
    <property type="nucleotide sequence ID" value="NZ_JAEACP010000007.1"/>
</dbReference>
<evidence type="ECO:0000256" key="2">
    <source>
        <dbReference type="ARBA" id="ARBA00010742"/>
    </source>
</evidence>
<dbReference type="EMBL" id="JBHRSM010000024">
    <property type="protein sequence ID" value="MFC3087097.1"/>
    <property type="molecule type" value="Genomic_DNA"/>
</dbReference>
<evidence type="ECO:0000313" key="7">
    <source>
        <dbReference type="Proteomes" id="UP001595445"/>
    </source>
</evidence>